<evidence type="ECO:0000256" key="4">
    <source>
        <dbReference type="SAM" id="MobiDB-lite"/>
    </source>
</evidence>
<evidence type="ECO:0000313" key="9">
    <source>
        <dbReference type="Proteomes" id="UP000292787"/>
    </source>
</evidence>
<dbReference type="GO" id="GO:0006508">
    <property type="term" value="P:proteolysis"/>
    <property type="evidence" value="ECO:0007669"/>
    <property type="project" value="UniProtKB-KW"/>
</dbReference>
<evidence type="ECO:0000313" key="10">
    <source>
        <dbReference type="Proteomes" id="UP000293701"/>
    </source>
</evidence>
<accession>A0A4R0TY37</accession>
<dbReference type="EMBL" id="SHTF01000013">
    <property type="protein sequence ID" value="TCF64402.1"/>
    <property type="molecule type" value="Genomic_DNA"/>
</dbReference>
<dbReference type="NCBIfam" id="TIGR01543">
    <property type="entry name" value="proheadase_HK97"/>
    <property type="match status" value="1"/>
</dbReference>
<dbReference type="GO" id="GO:0008233">
    <property type="term" value="F:peptidase activity"/>
    <property type="evidence" value="ECO:0007669"/>
    <property type="project" value="UniProtKB-KW"/>
</dbReference>
<dbReference type="RefSeq" id="WP_007057087.1">
    <property type="nucleotide sequence ID" value="NZ_BCYL01000011.1"/>
</dbReference>
<dbReference type="Proteomes" id="UP000292787">
    <property type="component" value="Unassembled WGS sequence"/>
</dbReference>
<dbReference type="Proteomes" id="UP000294241">
    <property type="component" value="Unassembled WGS sequence"/>
</dbReference>
<sequence length="252" mass="27710">MSLDYLGYELKELKATDNSGGGVFSGYASTWEKDLYDDVIVKGAFEQTLSADFKAGGAGIPIHWQHKDGSPNDVIGETLSAVEDEHGLLITAKLDTDIAEGKRAYDLLKRGLIHQMSIGFIAEKTAWVESEEAKSPWDGYREIRQLKLFEISLVQVAANQGAEVLEVKAGRAISKANEDKIRTAYEALGELLDSITETPDDEPDDSKPDDEPDDDTPDDSDKPEPDDGKAKKSFDPQWAKEISDFLSLANNQ</sequence>
<dbReference type="Pfam" id="PF04586">
    <property type="entry name" value="Peptidase_S78"/>
    <property type="match status" value="1"/>
</dbReference>
<dbReference type="InterPro" id="IPR054613">
    <property type="entry name" value="Peptidase_S78_dom"/>
</dbReference>
<evidence type="ECO:0000259" key="5">
    <source>
        <dbReference type="Pfam" id="PF04586"/>
    </source>
</evidence>
<feature type="region of interest" description="Disordered" evidence="4">
    <location>
        <begin position="195"/>
        <end position="237"/>
    </location>
</feature>
<dbReference type="InterPro" id="IPR006433">
    <property type="entry name" value="Prohead_protease"/>
</dbReference>
<organism evidence="7 11">
    <name type="scientific">Bifidobacterium longum subsp. longum</name>
    <dbReference type="NCBI Taxonomy" id="1679"/>
    <lineage>
        <taxon>Bacteria</taxon>
        <taxon>Bacillati</taxon>
        <taxon>Actinomycetota</taxon>
        <taxon>Actinomycetes</taxon>
        <taxon>Bifidobacteriales</taxon>
        <taxon>Bifidobacteriaceae</taxon>
        <taxon>Bifidobacterium</taxon>
    </lineage>
</organism>
<name>A0A4R0TY37_BIFLL</name>
<reference evidence="7" key="2">
    <citation type="submission" date="2019-02" db="EMBL/GenBank/DDBJ databases">
        <authorList>
            <person name="Odamaki T."/>
        </authorList>
    </citation>
    <scope>NUCLEOTIDE SEQUENCE</scope>
    <source>
        <strain evidence="6">MCC10002</strain>
        <strain evidence="7">MCC10100</strain>
        <strain evidence="8">MCC10116</strain>
    </source>
</reference>
<dbReference type="AlphaFoldDB" id="A0A4R0TY37"/>
<evidence type="ECO:0000313" key="7">
    <source>
        <dbReference type="EMBL" id="TCF39350.1"/>
    </source>
</evidence>
<evidence type="ECO:0000313" key="6">
    <source>
        <dbReference type="EMBL" id="TCD73550.1"/>
    </source>
</evidence>
<reference evidence="9 10" key="1">
    <citation type="journal article" date="2018" name="Sci. Rep.">
        <title>Genomic diversity and distribution of Bifidobacterium longum subsp. longum across the human lifespan.</title>
        <authorList>
            <person name="Odamaki T."/>
            <person name="Bottacini F."/>
            <person name="Kato K."/>
            <person name="Mitsuyama E."/>
            <person name="Yoshida K."/>
            <person name="Horigome A."/>
            <person name="Xiao J.Z."/>
            <person name="van Sinderen D."/>
        </authorList>
    </citation>
    <scope>NUCLEOTIDE SEQUENCE [LARGE SCALE GENOMIC DNA]</scope>
    <source>
        <strain evidence="6 10">MCC10002</strain>
        <strain evidence="7 11">MCC10100</strain>
        <strain evidence="8 9">MCC10116</strain>
    </source>
</reference>
<evidence type="ECO:0000256" key="3">
    <source>
        <dbReference type="ARBA" id="ARBA00022801"/>
    </source>
</evidence>
<keyword evidence="1" id="KW-1188">Viral release from host cell</keyword>
<feature type="compositionally biased region" description="Basic and acidic residues" evidence="4">
    <location>
        <begin position="219"/>
        <end position="234"/>
    </location>
</feature>
<evidence type="ECO:0000313" key="11">
    <source>
        <dbReference type="Proteomes" id="UP000294241"/>
    </source>
</evidence>
<comment type="caution">
    <text evidence="7">The sequence shown here is derived from an EMBL/GenBank/DDBJ whole genome shotgun (WGS) entry which is preliminary data.</text>
</comment>
<dbReference type="EMBL" id="SHPM01000029">
    <property type="protein sequence ID" value="TCD73550.1"/>
    <property type="molecule type" value="Genomic_DNA"/>
</dbReference>
<dbReference type="EMBL" id="SHST01000025">
    <property type="protein sequence ID" value="TCF39350.1"/>
    <property type="molecule type" value="Genomic_DNA"/>
</dbReference>
<protein>
    <submittedName>
        <fullName evidence="7">HK97 family phage prohead protease</fullName>
    </submittedName>
</protein>
<feature type="compositionally biased region" description="Acidic residues" evidence="4">
    <location>
        <begin position="198"/>
        <end position="218"/>
    </location>
</feature>
<dbReference type="Proteomes" id="UP000293701">
    <property type="component" value="Unassembled WGS sequence"/>
</dbReference>
<keyword evidence="2 7" id="KW-0645">Protease</keyword>
<proteinExistence type="predicted"/>
<gene>
    <name evidence="6" type="ORF">MCC10002_1392</name>
    <name evidence="7" type="ORF">MCC10100_1085</name>
    <name evidence="8" type="ORF">MCC10116_0923</name>
</gene>
<feature type="domain" description="Prohead serine protease" evidence="5">
    <location>
        <begin position="13"/>
        <end position="165"/>
    </location>
</feature>
<keyword evidence="3" id="KW-0378">Hydrolase</keyword>
<evidence type="ECO:0000313" key="8">
    <source>
        <dbReference type="EMBL" id="TCF64402.1"/>
    </source>
</evidence>
<evidence type="ECO:0000256" key="1">
    <source>
        <dbReference type="ARBA" id="ARBA00022612"/>
    </source>
</evidence>
<evidence type="ECO:0000256" key="2">
    <source>
        <dbReference type="ARBA" id="ARBA00022670"/>
    </source>
</evidence>